<keyword evidence="4" id="KW-1185">Reference proteome</keyword>
<accession>A0A517NDW4</accession>
<gene>
    <name evidence="3" type="ORF">K227x_37230</name>
</gene>
<evidence type="ECO:0000313" key="4">
    <source>
        <dbReference type="Proteomes" id="UP000318538"/>
    </source>
</evidence>
<dbReference type="Gene3D" id="3.40.50.1390">
    <property type="entry name" value="Resolvase, N-terminal catalytic domain"/>
    <property type="match status" value="1"/>
</dbReference>
<dbReference type="Pfam" id="PF00239">
    <property type="entry name" value="Resolvase"/>
    <property type="match status" value="1"/>
</dbReference>
<feature type="domain" description="Resolvase/invertase-type recombinase catalytic" evidence="2">
    <location>
        <begin position="8"/>
        <end position="37"/>
    </location>
</feature>
<dbReference type="InterPro" id="IPR006119">
    <property type="entry name" value="Resolv_N"/>
</dbReference>
<evidence type="ECO:0000256" key="1">
    <source>
        <dbReference type="SAM" id="MobiDB-lite"/>
    </source>
</evidence>
<name>A0A517NDW4_9BACT</name>
<dbReference type="EMBL" id="CP036525">
    <property type="protein sequence ID" value="QDT05323.1"/>
    <property type="molecule type" value="Genomic_DNA"/>
</dbReference>
<dbReference type="GO" id="GO:0000150">
    <property type="term" value="F:DNA strand exchange activity"/>
    <property type="evidence" value="ECO:0007669"/>
    <property type="project" value="InterPro"/>
</dbReference>
<dbReference type="GO" id="GO:0003677">
    <property type="term" value="F:DNA binding"/>
    <property type="evidence" value="ECO:0007669"/>
    <property type="project" value="InterPro"/>
</dbReference>
<evidence type="ECO:0000313" key="3">
    <source>
        <dbReference type="EMBL" id="QDT05323.1"/>
    </source>
</evidence>
<dbReference type="AlphaFoldDB" id="A0A517NDW4"/>
<dbReference type="OrthoDB" id="5479610at2"/>
<proteinExistence type="predicted"/>
<protein>
    <recommendedName>
        <fullName evidence="2">Resolvase/invertase-type recombinase catalytic domain-containing protein</fullName>
    </recommendedName>
</protein>
<dbReference type="Proteomes" id="UP000318538">
    <property type="component" value="Chromosome"/>
</dbReference>
<sequence length="37" mass="4459">MTKRKLTPAVGYIRMSTDRQENSPERQRREIEQLAIR</sequence>
<evidence type="ECO:0000259" key="2">
    <source>
        <dbReference type="PROSITE" id="PS51736"/>
    </source>
</evidence>
<dbReference type="KEGG" id="rlc:K227x_37230"/>
<organism evidence="3 4">
    <name type="scientific">Rubripirellula lacrimiformis</name>
    <dbReference type="NCBI Taxonomy" id="1930273"/>
    <lineage>
        <taxon>Bacteria</taxon>
        <taxon>Pseudomonadati</taxon>
        <taxon>Planctomycetota</taxon>
        <taxon>Planctomycetia</taxon>
        <taxon>Pirellulales</taxon>
        <taxon>Pirellulaceae</taxon>
        <taxon>Rubripirellula</taxon>
    </lineage>
</organism>
<reference evidence="3 4" key="1">
    <citation type="submission" date="2019-02" db="EMBL/GenBank/DDBJ databases">
        <title>Deep-cultivation of Planctomycetes and their phenomic and genomic characterization uncovers novel biology.</title>
        <authorList>
            <person name="Wiegand S."/>
            <person name="Jogler M."/>
            <person name="Boedeker C."/>
            <person name="Pinto D."/>
            <person name="Vollmers J."/>
            <person name="Rivas-Marin E."/>
            <person name="Kohn T."/>
            <person name="Peeters S.H."/>
            <person name="Heuer A."/>
            <person name="Rast P."/>
            <person name="Oberbeckmann S."/>
            <person name="Bunk B."/>
            <person name="Jeske O."/>
            <person name="Meyerdierks A."/>
            <person name="Storesund J.E."/>
            <person name="Kallscheuer N."/>
            <person name="Luecker S."/>
            <person name="Lage O.M."/>
            <person name="Pohl T."/>
            <person name="Merkel B.J."/>
            <person name="Hornburger P."/>
            <person name="Mueller R.-W."/>
            <person name="Bruemmer F."/>
            <person name="Labrenz M."/>
            <person name="Spormann A.M."/>
            <person name="Op den Camp H."/>
            <person name="Overmann J."/>
            <person name="Amann R."/>
            <person name="Jetten M.S.M."/>
            <person name="Mascher T."/>
            <person name="Medema M.H."/>
            <person name="Devos D.P."/>
            <person name="Kaster A.-K."/>
            <person name="Ovreas L."/>
            <person name="Rohde M."/>
            <person name="Galperin M.Y."/>
            <person name="Jogler C."/>
        </authorList>
    </citation>
    <scope>NUCLEOTIDE SEQUENCE [LARGE SCALE GENOMIC DNA]</scope>
    <source>
        <strain evidence="3 4">K22_7</strain>
    </source>
</reference>
<dbReference type="InterPro" id="IPR036162">
    <property type="entry name" value="Resolvase-like_N_sf"/>
</dbReference>
<feature type="region of interest" description="Disordered" evidence="1">
    <location>
        <begin position="1"/>
        <end position="37"/>
    </location>
</feature>
<dbReference type="PROSITE" id="PS51736">
    <property type="entry name" value="RECOMBINASES_3"/>
    <property type="match status" value="1"/>
</dbReference>
<feature type="compositionally biased region" description="Basic and acidic residues" evidence="1">
    <location>
        <begin position="16"/>
        <end position="37"/>
    </location>
</feature>